<evidence type="ECO:0000313" key="2">
    <source>
        <dbReference type="Proteomes" id="UP000056968"/>
    </source>
</evidence>
<protein>
    <recommendedName>
        <fullName evidence="3">Transposase</fullName>
    </recommendedName>
</protein>
<keyword evidence="2" id="KW-1185">Reference proteome</keyword>
<reference evidence="1 2" key="1">
    <citation type="submission" date="2015-11" db="EMBL/GenBank/DDBJ databases">
        <title>A Two-component Flavoprotein Monooxygenase System MeaXY Responsible for para-Hydroxylation of 2-Methyl-6-ethylaniline and 2,6-Diethylaniline in Sphingobium baderi DE-13.</title>
        <authorList>
            <person name="Cheng M."/>
            <person name="Meng Q."/>
            <person name="Yang Y."/>
            <person name="Chu C."/>
            <person name="Yan X."/>
            <person name="He J."/>
            <person name="Li S."/>
        </authorList>
    </citation>
    <scope>NUCLEOTIDE SEQUENCE [LARGE SCALE GENOMIC DNA]</scope>
    <source>
        <strain evidence="1 2">DE-13</strain>
        <plasmid evidence="2">Plasmid pDE1</plasmid>
    </source>
</reference>
<dbReference type="KEGG" id="sbd:ATN00_21090"/>
<sequence length="96" mass="10669">MTMSISKFVGLDVHKETIAVALADDGRAGEIRFYGTIPNTQDSIRRLVARLSSPDVALHFCYEAGGCGYGIHRQLVDLGAECVRRQRPWHRLGVEI</sequence>
<dbReference type="EMBL" id="CP013265">
    <property type="protein sequence ID" value="ALR22978.1"/>
    <property type="molecule type" value="Genomic_DNA"/>
</dbReference>
<gene>
    <name evidence="1" type="ORF">ATN00_21090</name>
</gene>
<proteinExistence type="predicted"/>
<evidence type="ECO:0008006" key="3">
    <source>
        <dbReference type="Google" id="ProtNLM"/>
    </source>
</evidence>
<organism evidence="1 2">
    <name type="scientific">Sphingobium baderi</name>
    <dbReference type="NCBI Taxonomy" id="1332080"/>
    <lineage>
        <taxon>Bacteria</taxon>
        <taxon>Pseudomonadati</taxon>
        <taxon>Pseudomonadota</taxon>
        <taxon>Alphaproteobacteria</taxon>
        <taxon>Sphingomonadales</taxon>
        <taxon>Sphingomonadaceae</taxon>
        <taxon>Sphingobium</taxon>
    </lineage>
</organism>
<evidence type="ECO:0000313" key="1">
    <source>
        <dbReference type="EMBL" id="ALR22978.1"/>
    </source>
</evidence>
<keyword evidence="1" id="KW-0614">Plasmid</keyword>
<dbReference type="AlphaFoldDB" id="A0A0S3F5Q7"/>
<dbReference type="Proteomes" id="UP000056968">
    <property type="component" value="Plasmid pDE1"/>
</dbReference>
<geneLocation type="plasmid" evidence="1 2">
    <name>pDE1</name>
</geneLocation>
<name>A0A0S3F5Q7_9SPHN</name>
<accession>A0A0S3F5Q7</accession>